<dbReference type="Proteomes" id="UP000680670">
    <property type="component" value="Unassembled WGS sequence"/>
</dbReference>
<dbReference type="InterPro" id="IPR027417">
    <property type="entry name" value="P-loop_NTPase"/>
</dbReference>
<proteinExistence type="predicted"/>
<dbReference type="SUPFAM" id="SSF52540">
    <property type="entry name" value="P-loop containing nucleoside triphosphate hydrolases"/>
    <property type="match status" value="1"/>
</dbReference>
<dbReference type="InterPro" id="IPR051782">
    <property type="entry name" value="ABC_Transporter_VariousFunc"/>
</dbReference>
<dbReference type="PROSITE" id="PS50893">
    <property type="entry name" value="ABC_TRANSPORTER_2"/>
    <property type="match status" value="1"/>
</dbReference>
<dbReference type="SMART" id="SM00382">
    <property type="entry name" value="AAA"/>
    <property type="match status" value="1"/>
</dbReference>
<dbReference type="Pfam" id="PF00005">
    <property type="entry name" value="ABC_tran"/>
    <property type="match status" value="1"/>
</dbReference>
<reference evidence="5 6" key="1">
    <citation type="submission" date="2021-03" db="EMBL/GenBank/DDBJ databases">
        <title>Antimicrobial resistance genes in bacteria isolated from Japanese honey, and their potential for conferring macrolide and lincosamide resistance in the American foulbrood pathogen Paenibacillus larvae.</title>
        <authorList>
            <person name="Okamoto M."/>
            <person name="Kumagai M."/>
            <person name="Kanamori H."/>
            <person name="Takamatsu D."/>
        </authorList>
    </citation>
    <scope>NUCLEOTIDE SEQUENCE [LARGE SCALE GENOMIC DNA]</scope>
    <source>
        <strain evidence="5 6">J6TS1</strain>
    </source>
</reference>
<evidence type="ECO:0000313" key="6">
    <source>
        <dbReference type="Proteomes" id="UP000680670"/>
    </source>
</evidence>
<accession>A0ABQ4KWT0</accession>
<feature type="domain" description="ABC transporter" evidence="4">
    <location>
        <begin position="4"/>
        <end position="209"/>
    </location>
</feature>
<dbReference type="GO" id="GO:0005524">
    <property type="term" value="F:ATP binding"/>
    <property type="evidence" value="ECO:0007669"/>
    <property type="project" value="UniProtKB-KW"/>
</dbReference>
<protein>
    <submittedName>
        <fullName evidence="5">ABC transporter ATP-binding protein YybJ</fullName>
    </submittedName>
</protein>
<keyword evidence="1" id="KW-0813">Transport</keyword>
<evidence type="ECO:0000256" key="1">
    <source>
        <dbReference type="ARBA" id="ARBA00022448"/>
    </source>
</evidence>
<dbReference type="EMBL" id="BORJ01000004">
    <property type="protein sequence ID" value="GIN96134.1"/>
    <property type="molecule type" value="Genomic_DNA"/>
</dbReference>
<organism evidence="5 6">
    <name type="scientific">Siminovitchia terrae</name>
    <name type="common">Bacillus terrae</name>
    <dbReference type="NCBI Taxonomy" id="1914933"/>
    <lineage>
        <taxon>Bacteria</taxon>
        <taxon>Bacillati</taxon>
        <taxon>Bacillota</taxon>
        <taxon>Bacilli</taxon>
        <taxon>Bacillales</taxon>
        <taxon>Bacillaceae</taxon>
        <taxon>Siminovitchia</taxon>
    </lineage>
</organism>
<keyword evidence="2" id="KW-0547">Nucleotide-binding</keyword>
<dbReference type="InterPro" id="IPR017871">
    <property type="entry name" value="ABC_transporter-like_CS"/>
</dbReference>
<evidence type="ECO:0000259" key="4">
    <source>
        <dbReference type="PROSITE" id="PS50893"/>
    </source>
</evidence>
<evidence type="ECO:0000256" key="3">
    <source>
        <dbReference type="ARBA" id="ARBA00022840"/>
    </source>
</evidence>
<dbReference type="InterPro" id="IPR003439">
    <property type="entry name" value="ABC_transporter-like_ATP-bd"/>
</dbReference>
<dbReference type="RefSeq" id="WP_213020411.1">
    <property type="nucleotide sequence ID" value="NZ_BORJ01000004.1"/>
</dbReference>
<keyword evidence="6" id="KW-1185">Reference proteome</keyword>
<evidence type="ECO:0000313" key="5">
    <source>
        <dbReference type="EMBL" id="GIN96134.1"/>
    </source>
</evidence>
<dbReference type="PANTHER" id="PTHR42939">
    <property type="entry name" value="ABC TRANSPORTER ATP-BINDING PROTEIN ALBC-RELATED"/>
    <property type="match status" value="1"/>
</dbReference>
<dbReference type="InterPro" id="IPR003593">
    <property type="entry name" value="AAA+_ATPase"/>
</dbReference>
<sequence>MSTIKLVNYSKVIKKKLILNNITFTFESGNIYGLFGRNGSGKTMILRAIAGLIYPSSGYVEIDHKILHKDIDFPPSIGVIIENTELLPQYSGFENLKILGKINKKVSDQDILKTLDQVGLSEQANLKVKEYSLGMKQKLSIAQAIFEKPRILLLDEPTNALDEDSILAVRNILLNLKNQGCTILIASHNRDDLNILADQILKIVDGEIK</sequence>
<gene>
    <name evidence="5" type="primary">yybJ</name>
    <name evidence="5" type="ORF">J6TS1_20040</name>
</gene>
<evidence type="ECO:0000256" key="2">
    <source>
        <dbReference type="ARBA" id="ARBA00022741"/>
    </source>
</evidence>
<name>A0ABQ4KWT0_SIMTE</name>
<dbReference type="Gene3D" id="3.40.50.300">
    <property type="entry name" value="P-loop containing nucleotide triphosphate hydrolases"/>
    <property type="match status" value="1"/>
</dbReference>
<dbReference type="PANTHER" id="PTHR42939:SF1">
    <property type="entry name" value="ABC TRANSPORTER ATP-BINDING PROTEIN ALBC-RELATED"/>
    <property type="match status" value="1"/>
</dbReference>
<dbReference type="PROSITE" id="PS00211">
    <property type="entry name" value="ABC_TRANSPORTER_1"/>
    <property type="match status" value="1"/>
</dbReference>
<keyword evidence="3 5" id="KW-0067">ATP-binding</keyword>
<comment type="caution">
    <text evidence="5">The sequence shown here is derived from an EMBL/GenBank/DDBJ whole genome shotgun (WGS) entry which is preliminary data.</text>
</comment>